<dbReference type="Gene3D" id="3.40.190.120">
    <property type="entry name" value="Osmoprotection protein (prox), domain 2"/>
    <property type="match status" value="1"/>
</dbReference>
<organism evidence="10 11">
    <name type="scientific">Leuconostoc citreum</name>
    <dbReference type="NCBI Taxonomy" id="33964"/>
    <lineage>
        <taxon>Bacteria</taxon>
        <taxon>Bacillati</taxon>
        <taxon>Bacillota</taxon>
        <taxon>Bacilli</taxon>
        <taxon>Lactobacillales</taxon>
        <taxon>Lactobacillaceae</taxon>
        <taxon>Leuconostoc</taxon>
    </lineage>
</organism>
<dbReference type="PANTHER" id="PTHR30177:SF4">
    <property type="entry name" value="OSMOPROTECTANT IMPORT PERMEASE PROTEIN OSMW"/>
    <property type="match status" value="1"/>
</dbReference>
<dbReference type="SUPFAM" id="SSF161098">
    <property type="entry name" value="MetI-like"/>
    <property type="match status" value="1"/>
</dbReference>
<proteinExistence type="inferred from homology"/>
<dbReference type="Gene3D" id="3.40.190.10">
    <property type="entry name" value="Periplasmic binding protein-like II"/>
    <property type="match status" value="1"/>
</dbReference>
<evidence type="ECO:0000256" key="8">
    <source>
        <dbReference type="RuleBase" id="RU363032"/>
    </source>
</evidence>
<dbReference type="Proteomes" id="UP000323274">
    <property type="component" value="Unassembled WGS sequence"/>
</dbReference>
<dbReference type="InterPro" id="IPR035906">
    <property type="entry name" value="MetI-like_sf"/>
</dbReference>
<dbReference type="GO" id="GO:0022857">
    <property type="term" value="F:transmembrane transporter activity"/>
    <property type="evidence" value="ECO:0007669"/>
    <property type="project" value="InterPro"/>
</dbReference>
<accession>A0A5A5U1T2</accession>
<gene>
    <name evidence="10" type="primary">choS</name>
    <name evidence="10" type="ORF">LCIT_12480</name>
</gene>
<feature type="transmembrane region" description="Helical" evidence="8">
    <location>
        <begin position="51"/>
        <end position="74"/>
    </location>
</feature>
<evidence type="ECO:0000256" key="1">
    <source>
        <dbReference type="ARBA" id="ARBA00004141"/>
    </source>
</evidence>
<dbReference type="GO" id="GO:0043190">
    <property type="term" value="C:ATP-binding cassette (ABC) transporter complex"/>
    <property type="evidence" value="ECO:0007669"/>
    <property type="project" value="InterPro"/>
</dbReference>
<dbReference type="RefSeq" id="WP_149334430.1">
    <property type="nucleotide sequence ID" value="NZ_BJJW01000006.1"/>
</dbReference>
<feature type="domain" description="ABC transmembrane type-1" evidence="9">
    <location>
        <begin position="16"/>
        <end position="199"/>
    </location>
</feature>
<evidence type="ECO:0000256" key="2">
    <source>
        <dbReference type="ARBA" id="ARBA00022448"/>
    </source>
</evidence>
<protein>
    <submittedName>
        <fullName evidence="10">Glycine/betaine ABC transporter permease</fullName>
    </submittedName>
</protein>
<comment type="subcellular location">
    <subcellularLocation>
        <location evidence="8">Cell membrane</location>
        <topology evidence="8">Multi-pass membrane protein</topology>
    </subcellularLocation>
    <subcellularLocation>
        <location evidence="1">Membrane</location>
        <topology evidence="1">Multi-pass membrane protein</topology>
    </subcellularLocation>
</comment>
<evidence type="ECO:0000313" key="11">
    <source>
        <dbReference type="Proteomes" id="UP000323274"/>
    </source>
</evidence>
<dbReference type="InterPro" id="IPR007210">
    <property type="entry name" value="ABC_Gly_betaine_transp_sub-bd"/>
</dbReference>
<dbReference type="PANTHER" id="PTHR30177">
    <property type="entry name" value="GLYCINE BETAINE/L-PROLINE TRANSPORT SYSTEM PERMEASE PROTEIN PROW"/>
    <property type="match status" value="1"/>
</dbReference>
<keyword evidence="3 8" id="KW-0812">Transmembrane</keyword>
<dbReference type="CDD" id="cd13610">
    <property type="entry name" value="PBP2_ChoS"/>
    <property type="match status" value="1"/>
</dbReference>
<comment type="caution">
    <text evidence="10">The sequence shown here is derived from an EMBL/GenBank/DDBJ whole genome shotgun (WGS) entry which is preliminary data.</text>
</comment>
<name>A0A5A5U1T2_LEUCI</name>
<feature type="transmembrane region" description="Helical" evidence="8">
    <location>
        <begin position="204"/>
        <end position="226"/>
    </location>
</feature>
<comment type="similarity">
    <text evidence="6">In the C-terminal section; belongs to the OsmX family.</text>
</comment>
<dbReference type="SUPFAM" id="SSF53850">
    <property type="entry name" value="Periplasmic binding protein-like II"/>
    <property type="match status" value="1"/>
</dbReference>
<evidence type="ECO:0000256" key="7">
    <source>
        <dbReference type="ARBA" id="ARBA00035652"/>
    </source>
</evidence>
<feature type="transmembrane region" description="Helical" evidence="8">
    <location>
        <begin position="20"/>
        <end position="39"/>
    </location>
</feature>
<evidence type="ECO:0000256" key="5">
    <source>
        <dbReference type="ARBA" id="ARBA00023136"/>
    </source>
</evidence>
<feature type="transmembrane region" description="Helical" evidence="8">
    <location>
        <begin position="80"/>
        <end position="101"/>
    </location>
</feature>
<feature type="transmembrane region" description="Helical" evidence="8">
    <location>
        <begin position="176"/>
        <end position="198"/>
    </location>
</feature>
<reference evidence="10 11" key="1">
    <citation type="submission" date="2019-04" db="EMBL/GenBank/DDBJ databases">
        <title>A pseudo-fructophilic Leuconostoc citreum strain F192-5 isolated from peel of satsuma mandarin: the first report for isolation and characterization of strain-dependent fructophilic-like characteristics.</title>
        <authorList>
            <person name="Maeno S."/>
            <person name="Tanizawa Y."/>
            <person name="Kajikawa A."/>
            <person name="Kanesaki Y."/>
            <person name="Kubota E."/>
            <person name="Arita M."/>
            <person name="Leon D."/>
            <person name="Endo A."/>
        </authorList>
    </citation>
    <scope>NUCLEOTIDE SEQUENCE [LARGE SCALE GENOMIC DNA]</scope>
    <source>
        <strain evidence="10 11">F192-5</strain>
    </source>
</reference>
<sequence>MWHTLITRHSEFLSALWQHIQLTVVAIIIASLIAIPLAVWSEKHRRYAEWLLQITGVFQTLPSLAVLGLLIPLVGIGTPAALIALIIYALLPIFQNTYLGLTGVPQDTLNAGKALGLSRRRVLRLIQIPLAMPNIIAGIRTATVLIIGTATLASLIGAGGLGDFILLGIDRNNTDLILIGAIASAILAILGGQLINWLFRLRGWLRRITLSLLLILFIGGSVVPLLPDKSAPQTITIAGKLGSEPEILINMYAQLIKAEQPNTKVILKPSFGVTTFLYQALKSNKIDIYPEFTGTVTASLAKNPVKLPIGADAQTTYNAAQKVAKQQGLLLTKPMRFNDTYAIAVTQKAAQKYGLNSIGDLTKLPNAKAGMTAEFLDRSDGMPGVEKMYGLKMPTVSLDPALRYQAINQDQVNVVDAYATDSQLVAYKLKVLTDDKHFFPFYQGAALMKSEFASRNPHIVKALNRLDNRISNTDMQKMNYAVNVKHESASKVAKAYLVAHGLLK</sequence>
<evidence type="ECO:0000313" key="10">
    <source>
        <dbReference type="EMBL" id="GDZ84006.1"/>
    </source>
</evidence>
<feature type="transmembrane region" description="Helical" evidence="8">
    <location>
        <begin position="145"/>
        <end position="169"/>
    </location>
</feature>
<dbReference type="PROSITE" id="PS50928">
    <property type="entry name" value="ABC_TM1"/>
    <property type="match status" value="1"/>
</dbReference>
<keyword evidence="2 8" id="KW-0813">Transport</keyword>
<keyword evidence="5 8" id="KW-0472">Membrane</keyword>
<evidence type="ECO:0000256" key="4">
    <source>
        <dbReference type="ARBA" id="ARBA00022989"/>
    </source>
</evidence>
<comment type="similarity">
    <text evidence="7">In the N-terminal section; belongs to the binding-protein-dependent transport system permease family.</text>
</comment>
<dbReference type="Pfam" id="PF04069">
    <property type="entry name" value="OpuAC"/>
    <property type="match status" value="1"/>
</dbReference>
<dbReference type="Gene3D" id="1.10.3720.10">
    <property type="entry name" value="MetI-like"/>
    <property type="match status" value="1"/>
</dbReference>
<keyword evidence="4 8" id="KW-1133">Transmembrane helix</keyword>
<evidence type="ECO:0000256" key="3">
    <source>
        <dbReference type="ARBA" id="ARBA00022692"/>
    </source>
</evidence>
<dbReference type="GO" id="GO:0031460">
    <property type="term" value="P:glycine betaine transport"/>
    <property type="evidence" value="ECO:0007669"/>
    <property type="project" value="TreeGrafter"/>
</dbReference>
<dbReference type="EMBL" id="BJJW01000006">
    <property type="protein sequence ID" value="GDZ84006.1"/>
    <property type="molecule type" value="Genomic_DNA"/>
</dbReference>
<dbReference type="CDD" id="cd06261">
    <property type="entry name" value="TM_PBP2"/>
    <property type="match status" value="1"/>
</dbReference>
<dbReference type="AlphaFoldDB" id="A0A5A5U1T2"/>
<dbReference type="InterPro" id="IPR051204">
    <property type="entry name" value="ABC_transp_perm/SBD"/>
</dbReference>
<comment type="similarity">
    <text evidence="8">Belongs to the binding-protein-dependent transport system permease family.</text>
</comment>
<dbReference type="InterPro" id="IPR000515">
    <property type="entry name" value="MetI-like"/>
</dbReference>
<dbReference type="InterPro" id="IPR058089">
    <property type="entry name" value="EgtUBC_SBD"/>
</dbReference>
<dbReference type="FunFam" id="1.10.3720.10:FF:000001">
    <property type="entry name" value="Glycine betaine ABC transporter, permease"/>
    <property type="match status" value="1"/>
</dbReference>
<evidence type="ECO:0000256" key="6">
    <source>
        <dbReference type="ARBA" id="ARBA00035642"/>
    </source>
</evidence>
<dbReference type="Pfam" id="PF00528">
    <property type="entry name" value="BPD_transp_1"/>
    <property type="match status" value="1"/>
</dbReference>
<evidence type="ECO:0000259" key="9">
    <source>
        <dbReference type="PROSITE" id="PS50928"/>
    </source>
</evidence>